<feature type="transmembrane region" description="Helical" evidence="7">
    <location>
        <begin position="88"/>
        <end position="115"/>
    </location>
</feature>
<dbReference type="GO" id="GO:0042158">
    <property type="term" value="P:lipoprotein biosynthetic process"/>
    <property type="evidence" value="ECO:0007669"/>
    <property type="project" value="InterPro"/>
</dbReference>
<comment type="similarity">
    <text evidence="1">Belongs to the Lgt family.</text>
</comment>
<comment type="caution">
    <text evidence="8">The sequence shown here is derived from an EMBL/GenBank/DDBJ whole genome shotgun (WGS) entry which is preliminary data.</text>
</comment>
<gene>
    <name evidence="8" type="ORF">IAC58_06805</name>
</gene>
<keyword evidence="2" id="KW-1003">Cell membrane</keyword>
<evidence type="ECO:0000256" key="6">
    <source>
        <dbReference type="ARBA" id="ARBA00023136"/>
    </source>
</evidence>
<keyword evidence="6 7" id="KW-0472">Membrane</keyword>
<feature type="transmembrane region" description="Helical" evidence="7">
    <location>
        <begin position="46"/>
        <end position="68"/>
    </location>
</feature>
<dbReference type="PANTHER" id="PTHR30589">
    <property type="entry name" value="PROLIPOPROTEIN DIACYLGLYCERYL TRANSFERASE"/>
    <property type="match status" value="1"/>
</dbReference>
<evidence type="ECO:0000256" key="5">
    <source>
        <dbReference type="ARBA" id="ARBA00022989"/>
    </source>
</evidence>
<dbReference type="PROSITE" id="PS01311">
    <property type="entry name" value="LGT"/>
    <property type="match status" value="1"/>
</dbReference>
<evidence type="ECO:0000256" key="1">
    <source>
        <dbReference type="ARBA" id="ARBA00007150"/>
    </source>
</evidence>
<sequence length="492" mass="56009">MIHDVIYYIALSLCLISIIGVGVLFNFTNKVRDILDLQGFLKKYAVFGIGLCLIFVIGFILFDYAFFIDETTINILHNELSLEFFDSLHLFLSYFFGILFFISIFIFIYAFYIYYYLTKLSDKEKKIVKLIFALSIPLMIITFIAFMEGNAPYFSYPLANAIYFGKEGILLINSYHFDTEGGFHIALYALFILGGAILVLFLADHLAYKKYKEHGLFYMCFLIAFPCGVIGARAWYVILDITQKGSSSGFITNPISIFQIWYGGLGIMGGAILGIIGGVSVMLIYKYALKRKPFVYMNYLYCADFIIPAILIAQAIGRWGNFFNNEVNGELIPISSLSWLPTFIVRNMQFADHGTFNGNSELVYLPLFFIEFCTNLFGYFFIYYGFTKGYFSLLIKKIIHPKEKLKEIKPYNAFGTGVGLYLVWYGITRAILEPLRTSSDYYGASVTSSYVLIGAGIFIIILAVIFKEAILDKGYPNIILKDLVKKEEDPTK</sequence>
<evidence type="ECO:0000313" key="9">
    <source>
        <dbReference type="Proteomes" id="UP000823613"/>
    </source>
</evidence>
<dbReference type="GO" id="GO:0005886">
    <property type="term" value="C:plasma membrane"/>
    <property type="evidence" value="ECO:0007669"/>
    <property type="project" value="InterPro"/>
</dbReference>
<feature type="transmembrane region" description="Helical" evidence="7">
    <location>
        <begin position="127"/>
        <end position="147"/>
    </location>
</feature>
<feature type="transmembrane region" description="Helical" evidence="7">
    <location>
        <begin position="447"/>
        <end position="466"/>
    </location>
</feature>
<protein>
    <submittedName>
        <fullName evidence="8">Prolipoprotein diacylglyceryl transferase</fullName>
    </submittedName>
</protein>
<feature type="transmembrane region" description="Helical" evidence="7">
    <location>
        <begin position="408"/>
        <end position="427"/>
    </location>
</feature>
<dbReference type="PANTHER" id="PTHR30589:SF0">
    <property type="entry name" value="PHOSPHATIDYLGLYCEROL--PROLIPOPROTEIN DIACYLGLYCERYL TRANSFERASE"/>
    <property type="match status" value="1"/>
</dbReference>
<keyword evidence="4 7" id="KW-0812">Transmembrane</keyword>
<organism evidence="8 9">
    <name type="scientific">Candidatus Onthovivens merdipullorum</name>
    <dbReference type="NCBI Taxonomy" id="2840889"/>
    <lineage>
        <taxon>Bacteria</taxon>
        <taxon>Bacillati</taxon>
        <taxon>Bacillota</taxon>
        <taxon>Bacilli</taxon>
        <taxon>Bacillales</taxon>
        <taxon>Candidatus Onthovivens</taxon>
    </lineage>
</organism>
<evidence type="ECO:0000313" key="8">
    <source>
        <dbReference type="EMBL" id="MBO8428234.1"/>
    </source>
</evidence>
<reference evidence="8" key="2">
    <citation type="journal article" date="2021" name="PeerJ">
        <title>Extensive microbial diversity within the chicken gut microbiome revealed by metagenomics and culture.</title>
        <authorList>
            <person name="Gilroy R."/>
            <person name="Ravi A."/>
            <person name="Getino M."/>
            <person name="Pursley I."/>
            <person name="Horton D.L."/>
            <person name="Alikhan N.F."/>
            <person name="Baker D."/>
            <person name="Gharbi K."/>
            <person name="Hall N."/>
            <person name="Watson M."/>
            <person name="Adriaenssens E.M."/>
            <person name="Foster-Nyarko E."/>
            <person name="Jarju S."/>
            <person name="Secka A."/>
            <person name="Antonio M."/>
            <person name="Oren A."/>
            <person name="Chaudhuri R.R."/>
            <person name="La Ragione R."/>
            <person name="Hildebrand F."/>
            <person name="Pallen M.J."/>
        </authorList>
    </citation>
    <scope>NUCLEOTIDE SEQUENCE</scope>
    <source>
        <strain evidence="8">11159</strain>
    </source>
</reference>
<proteinExistence type="inferred from homology"/>
<keyword evidence="5 7" id="KW-1133">Transmembrane helix</keyword>
<dbReference type="InterPro" id="IPR001640">
    <property type="entry name" value="Lgt"/>
</dbReference>
<feature type="transmembrane region" description="Helical" evidence="7">
    <location>
        <begin position="185"/>
        <end position="203"/>
    </location>
</feature>
<dbReference type="EMBL" id="JADIMY010000127">
    <property type="protein sequence ID" value="MBO8428234.1"/>
    <property type="molecule type" value="Genomic_DNA"/>
</dbReference>
<feature type="transmembrane region" description="Helical" evidence="7">
    <location>
        <begin position="6"/>
        <end position="25"/>
    </location>
</feature>
<accession>A0A9D9DNE7</accession>
<feature type="transmembrane region" description="Helical" evidence="7">
    <location>
        <begin position="363"/>
        <end position="387"/>
    </location>
</feature>
<evidence type="ECO:0000256" key="7">
    <source>
        <dbReference type="SAM" id="Phobius"/>
    </source>
</evidence>
<name>A0A9D9DNE7_9BACL</name>
<dbReference type="Pfam" id="PF01790">
    <property type="entry name" value="LGT"/>
    <property type="match status" value="1"/>
</dbReference>
<dbReference type="AlphaFoldDB" id="A0A9D9DNE7"/>
<keyword evidence="3 8" id="KW-0808">Transferase</keyword>
<reference evidence="8" key="1">
    <citation type="submission" date="2020-10" db="EMBL/GenBank/DDBJ databases">
        <authorList>
            <person name="Gilroy R."/>
        </authorList>
    </citation>
    <scope>NUCLEOTIDE SEQUENCE</scope>
    <source>
        <strain evidence="8">11159</strain>
    </source>
</reference>
<feature type="transmembrane region" description="Helical" evidence="7">
    <location>
        <begin position="296"/>
        <end position="316"/>
    </location>
</feature>
<dbReference type="GO" id="GO:0008961">
    <property type="term" value="F:phosphatidylglycerol-prolipoprotein diacylglyceryl transferase activity"/>
    <property type="evidence" value="ECO:0007669"/>
    <property type="project" value="InterPro"/>
</dbReference>
<feature type="transmembrane region" description="Helical" evidence="7">
    <location>
        <begin position="215"/>
        <end position="238"/>
    </location>
</feature>
<evidence type="ECO:0000256" key="2">
    <source>
        <dbReference type="ARBA" id="ARBA00022475"/>
    </source>
</evidence>
<feature type="transmembrane region" description="Helical" evidence="7">
    <location>
        <begin position="258"/>
        <end position="284"/>
    </location>
</feature>
<evidence type="ECO:0000256" key="4">
    <source>
        <dbReference type="ARBA" id="ARBA00022692"/>
    </source>
</evidence>
<dbReference type="Proteomes" id="UP000823613">
    <property type="component" value="Unassembled WGS sequence"/>
</dbReference>
<evidence type="ECO:0000256" key="3">
    <source>
        <dbReference type="ARBA" id="ARBA00022679"/>
    </source>
</evidence>